<reference evidence="9" key="1">
    <citation type="journal article" date="2020" name="mSystems">
        <title>Genome- and Community-Level Interaction Insights into Carbon Utilization and Element Cycling Functions of Hydrothermarchaeota in Hydrothermal Sediment.</title>
        <authorList>
            <person name="Zhou Z."/>
            <person name="Liu Y."/>
            <person name="Xu W."/>
            <person name="Pan J."/>
            <person name="Luo Z.H."/>
            <person name="Li M."/>
        </authorList>
    </citation>
    <scope>NUCLEOTIDE SEQUENCE [LARGE SCALE GENOMIC DNA]</scope>
    <source>
        <strain evidence="9">SpSt-479</strain>
    </source>
</reference>
<keyword evidence="3 5" id="KW-0378">Hydrolase</keyword>
<dbReference type="NCBIfam" id="TIGR00237">
    <property type="entry name" value="xseA"/>
    <property type="match status" value="1"/>
</dbReference>
<dbReference type="PANTHER" id="PTHR30008">
    <property type="entry name" value="EXODEOXYRIBONUCLEASE 7 LARGE SUBUNIT"/>
    <property type="match status" value="1"/>
</dbReference>
<dbReference type="HAMAP" id="MF_00378">
    <property type="entry name" value="Exonuc_7_L"/>
    <property type="match status" value="1"/>
</dbReference>
<dbReference type="Pfam" id="PF13742">
    <property type="entry name" value="tRNA_anti_2"/>
    <property type="match status" value="1"/>
</dbReference>
<dbReference type="GO" id="GO:0005737">
    <property type="term" value="C:cytoplasm"/>
    <property type="evidence" value="ECO:0007669"/>
    <property type="project" value="UniProtKB-SubCell"/>
</dbReference>
<dbReference type="GO" id="GO:0003676">
    <property type="term" value="F:nucleic acid binding"/>
    <property type="evidence" value="ECO:0007669"/>
    <property type="project" value="InterPro"/>
</dbReference>
<evidence type="ECO:0000256" key="3">
    <source>
        <dbReference type="ARBA" id="ARBA00022801"/>
    </source>
</evidence>
<evidence type="ECO:0000259" key="8">
    <source>
        <dbReference type="Pfam" id="PF13742"/>
    </source>
</evidence>
<dbReference type="CDD" id="cd04489">
    <property type="entry name" value="ExoVII_LU_OBF"/>
    <property type="match status" value="1"/>
</dbReference>
<evidence type="ECO:0000313" key="9">
    <source>
        <dbReference type="EMBL" id="HFI90796.1"/>
    </source>
</evidence>
<feature type="domain" description="Exonuclease VII large subunit C-terminal" evidence="7">
    <location>
        <begin position="124"/>
        <end position="340"/>
    </location>
</feature>
<keyword evidence="1 5" id="KW-0963">Cytoplasm</keyword>
<dbReference type="EMBL" id="DSUJ01000008">
    <property type="protein sequence ID" value="HFI90796.1"/>
    <property type="molecule type" value="Genomic_DNA"/>
</dbReference>
<comment type="subcellular location">
    <subcellularLocation>
        <location evidence="5 6">Cytoplasm</location>
    </subcellularLocation>
</comment>
<dbReference type="Pfam" id="PF02601">
    <property type="entry name" value="Exonuc_VII_L"/>
    <property type="match status" value="1"/>
</dbReference>
<evidence type="ECO:0000256" key="4">
    <source>
        <dbReference type="ARBA" id="ARBA00022839"/>
    </source>
</evidence>
<proteinExistence type="inferred from homology"/>
<comment type="caution">
    <text evidence="9">The sequence shown here is derived from an EMBL/GenBank/DDBJ whole genome shotgun (WGS) entry which is preliminary data.</text>
</comment>
<evidence type="ECO:0000259" key="7">
    <source>
        <dbReference type="Pfam" id="PF02601"/>
    </source>
</evidence>
<dbReference type="PANTHER" id="PTHR30008:SF0">
    <property type="entry name" value="EXODEOXYRIBONUCLEASE 7 LARGE SUBUNIT"/>
    <property type="match status" value="1"/>
</dbReference>
<dbReference type="AlphaFoldDB" id="A0A7V3E6H8"/>
<keyword evidence="4 5" id="KW-0269">Exonuclease</keyword>
<dbReference type="EC" id="3.1.11.6" evidence="5"/>
<comment type="similarity">
    <text evidence="5 6">Belongs to the XseA family.</text>
</comment>
<dbReference type="GO" id="GO:0006308">
    <property type="term" value="P:DNA catabolic process"/>
    <property type="evidence" value="ECO:0007669"/>
    <property type="project" value="UniProtKB-UniRule"/>
</dbReference>
<comment type="subunit">
    <text evidence="5">Heterooligomer composed of large and small subunits.</text>
</comment>
<dbReference type="InterPro" id="IPR003753">
    <property type="entry name" value="Exonuc_VII_L"/>
</dbReference>
<evidence type="ECO:0000256" key="1">
    <source>
        <dbReference type="ARBA" id="ARBA00022490"/>
    </source>
</evidence>
<comment type="function">
    <text evidence="5">Bidirectionally degrades single-stranded DNA into large acid-insoluble oligonucleotides, which are then degraded further into small acid-soluble oligonucleotides.</text>
</comment>
<evidence type="ECO:0000256" key="6">
    <source>
        <dbReference type="RuleBase" id="RU004355"/>
    </source>
</evidence>
<dbReference type="GO" id="GO:0008855">
    <property type="term" value="F:exodeoxyribonuclease VII activity"/>
    <property type="evidence" value="ECO:0007669"/>
    <property type="project" value="UniProtKB-UniRule"/>
</dbReference>
<dbReference type="InterPro" id="IPR020579">
    <property type="entry name" value="Exonuc_VII_lsu_C"/>
</dbReference>
<keyword evidence="2 5" id="KW-0540">Nuclease</keyword>
<comment type="catalytic activity">
    <reaction evidence="5 6">
        <text>Exonucleolytic cleavage in either 5'- to 3'- or 3'- to 5'-direction to yield nucleoside 5'-phosphates.</text>
        <dbReference type="EC" id="3.1.11.6"/>
    </reaction>
</comment>
<organism evidence="9">
    <name type="scientific">Ignavibacterium album</name>
    <dbReference type="NCBI Taxonomy" id="591197"/>
    <lineage>
        <taxon>Bacteria</taxon>
        <taxon>Pseudomonadati</taxon>
        <taxon>Ignavibacteriota</taxon>
        <taxon>Ignavibacteria</taxon>
        <taxon>Ignavibacteriales</taxon>
        <taxon>Ignavibacteriaceae</taxon>
        <taxon>Ignavibacterium</taxon>
    </lineage>
</organism>
<sequence>MKEEKQIFTVSELTQSIKFVLESAFENISVEGEISNFKSHISGHWYFNLKDENAVINCTMWRGLNNYVFFTPQDGMKVVVTGRITVYPPRGNYQIDVRSMKPAGEGELQAAFERLKQKLKAEGLFDEERKRTIPFFPNKIGIVTAIDGAAIRDMISVAERRYPLVELIIAPTKVQGSGAAEDIVDSLNKLNKIKDIDVIIVARGGGSIEDLWAFNEEIVARAIYKSRIPVITGIGHEIDFTIADFVSDLRAPTPSVAMELATPDQEELKNAITYALQKMEESIEQSIDEYRQRIDDVLDSYMFRYPLEKVRNFYQKIDNLFYKISQQIDKKLLLAERETQKYFSIIKSYDIEKTLKKGFALIRQDDKFVTRKQYYNSEKPVSIKFYDGEIKLEKQ</sequence>
<protein>
    <recommendedName>
        <fullName evidence="5">Exodeoxyribonuclease 7 large subunit</fullName>
        <ecNumber evidence="5">3.1.11.6</ecNumber>
    </recommendedName>
    <alternativeName>
        <fullName evidence="5">Exodeoxyribonuclease VII large subunit</fullName>
        <shortName evidence="5">Exonuclease VII large subunit</shortName>
    </alternativeName>
</protein>
<evidence type="ECO:0000256" key="5">
    <source>
        <dbReference type="HAMAP-Rule" id="MF_00378"/>
    </source>
</evidence>
<name>A0A7V3E6H8_9BACT</name>
<dbReference type="InterPro" id="IPR025824">
    <property type="entry name" value="OB-fold_nuc-bd_dom"/>
</dbReference>
<accession>A0A7V3E6H8</accession>
<dbReference type="GO" id="GO:0009318">
    <property type="term" value="C:exodeoxyribonuclease VII complex"/>
    <property type="evidence" value="ECO:0007669"/>
    <property type="project" value="UniProtKB-UniRule"/>
</dbReference>
<feature type="domain" description="OB-fold nucleic acid binding" evidence="8">
    <location>
        <begin position="8"/>
        <end position="100"/>
    </location>
</feature>
<evidence type="ECO:0000256" key="2">
    <source>
        <dbReference type="ARBA" id="ARBA00022722"/>
    </source>
</evidence>
<gene>
    <name evidence="5" type="primary">xseA</name>
    <name evidence="9" type="ORF">ENS31_04590</name>
</gene>